<protein>
    <submittedName>
        <fullName evidence="1">Uncharacterized protein</fullName>
    </submittedName>
</protein>
<evidence type="ECO:0000313" key="2">
    <source>
        <dbReference type="Proteomes" id="UP000571017"/>
    </source>
</evidence>
<name>A0A838CY57_9BACI</name>
<dbReference type="AlphaFoldDB" id="A0A838CY57"/>
<proteinExistence type="predicted"/>
<accession>A0A838CY57</accession>
<evidence type="ECO:0000313" key="1">
    <source>
        <dbReference type="EMBL" id="MBA2176853.1"/>
    </source>
</evidence>
<comment type="caution">
    <text evidence="1">The sequence shown here is derived from an EMBL/GenBank/DDBJ whole genome shotgun (WGS) entry which is preliminary data.</text>
</comment>
<dbReference type="EMBL" id="JACEFG010000005">
    <property type="protein sequence ID" value="MBA2176853.1"/>
    <property type="molecule type" value="Genomic_DNA"/>
</dbReference>
<dbReference type="RefSeq" id="WP_181473914.1">
    <property type="nucleotide sequence ID" value="NZ_JACEFG010000005.1"/>
</dbReference>
<dbReference type="Proteomes" id="UP000571017">
    <property type="component" value="Unassembled WGS sequence"/>
</dbReference>
<gene>
    <name evidence="1" type="ORF">H0266_18395</name>
</gene>
<organism evidence="1 2">
    <name type="scientific">Halobacillus locisalis</name>
    <dbReference type="NCBI Taxonomy" id="220753"/>
    <lineage>
        <taxon>Bacteria</taxon>
        <taxon>Bacillati</taxon>
        <taxon>Bacillota</taxon>
        <taxon>Bacilli</taxon>
        <taxon>Bacillales</taxon>
        <taxon>Bacillaceae</taxon>
        <taxon>Halobacillus</taxon>
    </lineage>
</organism>
<reference evidence="1 2" key="1">
    <citation type="journal article" date="2004" name="Extremophiles">
        <title>Halobacillus locisalis sp. nov., a halophilic bacterium isolated from a marine solar saltern of the Yellow Sea in Korea.</title>
        <authorList>
            <person name="Yoon J.H."/>
            <person name="Kang K.H."/>
            <person name="Oh T.K."/>
            <person name="Park Y.H."/>
        </authorList>
    </citation>
    <scope>NUCLEOTIDE SEQUENCE [LARGE SCALE GENOMIC DNA]</scope>
    <source>
        <strain evidence="1 2">KCTC 3788</strain>
    </source>
</reference>
<keyword evidence="2" id="KW-1185">Reference proteome</keyword>
<sequence length="160" mass="17882">MARVFEASRAIFIPARGGHPKNAEYRVAVGYEQWETPVEVSKVQMVYNGGVAGMLSPSFPVGELDEKAVVFALELLKNRKYGTDSKTIKDVLVLEKVPEGTSIDSIIEKKLDELEEMTQSIFASKRKPQIVIADVDPVEHFELEDSVYAFLFRVQVSKSS</sequence>